<reference evidence="1 2" key="1">
    <citation type="submission" date="2021-10" db="EMBL/GenBank/DDBJ databases">
        <authorList>
            <person name="Koch H."/>
        </authorList>
    </citation>
    <scope>NUCLEOTIDE SEQUENCE [LARGE SCALE GENOMIC DNA]</scope>
    <source>
        <strain evidence="1">6680</strain>
    </source>
</reference>
<dbReference type="EMBL" id="OU912926">
    <property type="protein sequence ID" value="CAG9933367.1"/>
    <property type="molecule type" value="Genomic_DNA"/>
</dbReference>
<dbReference type="Proteomes" id="UP000839052">
    <property type="component" value="Chromosome"/>
</dbReference>
<gene>
    <name evidence="1" type="ORF">NTG6680_2118</name>
</gene>
<accession>A0ABN8AKV5</accession>
<sequence>MKDYDFEATLRERDDLLVKLIAIKKDAKQIS</sequence>
<name>A0ABN8AKV5_9PROT</name>
<protein>
    <submittedName>
        <fullName evidence="1">Uncharacterized protein</fullName>
    </submittedName>
</protein>
<evidence type="ECO:0000313" key="2">
    <source>
        <dbReference type="Proteomes" id="UP000839052"/>
    </source>
</evidence>
<evidence type="ECO:0000313" key="1">
    <source>
        <dbReference type="EMBL" id="CAG9933367.1"/>
    </source>
</evidence>
<proteinExistence type="predicted"/>
<organism evidence="1 2">
    <name type="scientific">Candidatus Nitrotoga arctica</name>
    <dbReference type="NCBI Taxonomy" id="453162"/>
    <lineage>
        <taxon>Bacteria</taxon>
        <taxon>Pseudomonadati</taxon>
        <taxon>Pseudomonadota</taxon>
        <taxon>Betaproteobacteria</taxon>
        <taxon>Nitrosomonadales</taxon>
        <taxon>Gallionellaceae</taxon>
        <taxon>Candidatus Nitrotoga</taxon>
    </lineage>
</organism>
<keyword evidence="2" id="KW-1185">Reference proteome</keyword>